<feature type="compositionally biased region" description="Basic residues" evidence="1">
    <location>
        <begin position="182"/>
        <end position="195"/>
    </location>
</feature>
<sequence length="314" mass="33877">MAQSVGNSDERIAGYRMMFEKGSNVTNWKSRKSPDILCTESHEIKYGGFLCTKPQIYSTQRPICALAAICRSMLWQCAHPGRRRASPAAELLGQPLFSTLPPPPRPSTSEKVQDTLGSLSLGRDPFPGAVPAGLRRPRATPELPELPVASSSHPGRAWVIPASARHRRSPSVAPPSGDLRRAPARHRRRSRRRRPPLSLPAAAQTLNGPRPGPLDHRASPPPEAWCADLPQPPATCRRRPNLPPAAAMVAATFGARGEPVRARFGPASPPPSSAAVQREHRLCLDGRTRPPPAPPPPKLPVGRTRHVPSSGLGD</sequence>
<protein>
    <submittedName>
        <fullName evidence="3">Basic proline-rich protein-like</fullName>
    </submittedName>
</protein>
<keyword evidence="2" id="KW-1185">Reference proteome</keyword>
<feature type="region of interest" description="Disordered" evidence="1">
    <location>
        <begin position="98"/>
        <end position="241"/>
    </location>
</feature>
<evidence type="ECO:0000313" key="3">
    <source>
        <dbReference type="RefSeq" id="XP_020111456.1"/>
    </source>
</evidence>
<dbReference type="AlphaFoldDB" id="A0A6P5GS12"/>
<reference evidence="2" key="1">
    <citation type="journal article" date="2015" name="Nat. Genet.">
        <title>The pineapple genome and the evolution of CAM photosynthesis.</title>
        <authorList>
            <person name="Ming R."/>
            <person name="VanBuren R."/>
            <person name="Wai C.M."/>
            <person name="Tang H."/>
            <person name="Schatz M.C."/>
            <person name="Bowers J.E."/>
            <person name="Lyons E."/>
            <person name="Wang M.L."/>
            <person name="Chen J."/>
            <person name="Biggers E."/>
            <person name="Zhang J."/>
            <person name="Huang L."/>
            <person name="Zhang L."/>
            <person name="Miao W."/>
            <person name="Zhang J."/>
            <person name="Ye Z."/>
            <person name="Miao C."/>
            <person name="Lin Z."/>
            <person name="Wang H."/>
            <person name="Zhou H."/>
            <person name="Yim W.C."/>
            <person name="Priest H.D."/>
            <person name="Zheng C."/>
            <person name="Woodhouse M."/>
            <person name="Edger P.P."/>
            <person name="Guyot R."/>
            <person name="Guo H.B."/>
            <person name="Guo H."/>
            <person name="Zheng G."/>
            <person name="Singh R."/>
            <person name="Sharma A."/>
            <person name="Min X."/>
            <person name="Zheng Y."/>
            <person name="Lee H."/>
            <person name="Gurtowski J."/>
            <person name="Sedlazeck F.J."/>
            <person name="Harkess A."/>
            <person name="McKain M.R."/>
            <person name="Liao Z."/>
            <person name="Fang J."/>
            <person name="Liu J."/>
            <person name="Zhang X."/>
            <person name="Zhang Q."/>
            <person name="Hu W."/>
            <person name="Qin Y."/>
            <person name="Wang K."/>
            <person name="Chen L.Y."/>
            <person name="Shirley N."/>
            <person name="Lin Y.R."/>
            <person name="Liu L.Y."/>
            <person name="Hernandez A.G."/>
            <person name="Wright C.L."/>
            <person name="Bulone V."/>
            <person name="Tuskan G.A."/>
            <person name="Heath K."/>
            <person name="Zee F."/>
            <person name="Moore P.H."/>
            <person name="Sunkar R."/>
            <person name="Leebens-Mack J.H."/>
            <person name="Mockler T."/>
            <person name="Bennetzen J.L."/>
            <person name="Freeling M."/>
            <person name="Sankoff D."/>
            <person name="Paterson A.H."/>
            <person name="Zhu X."/>
            <person name="Yang X."/>
            <person name="Smith J.A."/>
            <person name="Cushman J.C."/>
            <person name="Paull R.E."/>
            <person name="Yu Q."/>
        </authorList>
    </citation>
    <scope>NUCLEOTIDE SEQUENCE [LARGE SCALE GENOMIC DNA]</scope>
    <source>
        <strain evidence="2">cv. F153</strain>
    </source>
</reference>
<feature type="compositionally biased region" description="Pro residues" evidence="1">
    <location>
        <begin position="289"/>
        <end position="299"/>
    </location>
</feature>
<reference evidence="3" key="2">
    <citation type="submission" date="2025-08" db="UniProtKB">
        <authorList>
            <consortium name="RefSeq"/>
        </authorList>
    </citation>
    <scope>IDENTIFICATION</scope>
    <source>
        <tissue evidence="3">Leaf</tissue>
    </source>
</reference>
<dbReference type="GeneID" id="109726329"/>
<evidence type="ECO:0000313" key="2">
    <source>
        <dbReference type="Proteomes" id="UP000515123"/>
    </source>
</evidence>
<dbReference type="RefSeq" id="XP_020111456.1">
    <property type="nucleotide sequence ID" value="XM_020255867.1"/>
</dbReference>
<accession>A0A6P5GS12</accession>
<name>A0A6P5GS12_ANACO</name>
<gene>
    <name evidence="3" type="primary">LOC109726329</name>
</gene>
<feature type="region of interest" description="Disordered" evidence="1">
    <location>
        <begin position="260"/>
        <end position="314"/>
    </location>
</feature>
<proteinExistence type="predicted"/>
<organism evidence="2 3">
    <name type="scientific">Ananas comosus</name>
    <name type="common">Pineapple</name>
    <name type="synonym">Ananas ananas</name>
    <dbReference type="NCBI Taxonomy" id="4615"/>
    <lineage>
        <taxon>Eukaryota</taxon>
        <taxon>Viridiplantae</taxon>
        <taxon>Streptophyta</taxon>
        <taxon>Embryophyta</taxon>
        <taxon>Tracheophyta</taxon>
        <taxon>Spermatophyta</taxon>
        <taxon>Magnoliopsida</taxon>
        <taxon>Liliopsida</taxon>
        <taxon>Poales</taxon>
        <taxon>Bromeliaceae</taxon>
        <taxon>Bromelioideae</taxon>
        <taxon>Ananas</taxon>
    </lineage>
</organism>
<evidence type="ECO:0000256" key="1">
    <source>
        <dbReference type="SAM" id="MobiDB-lite"/>
    </source>
</evidence>
<dbReference type="Proteomes" id="UP000515123">
    <property type="component" value="Linkage group 21"/>
</dbReference>
<feature type="compositionally biased region" description="Basic and acidic residues" evidence="1">
    <location>
        <begin position="277"/>
        <end position="288"/>
    </location>
</feature>